<keyword evidence="1" id="KW-0812">Transmembrane</keyword>
<evidence type="ECO:0000313" key="3">
    <source>
        <dbReference type="Proteomes" id="UP000003028"/>
    </source>
</evidence>
<dbReference type="Proteomes" id="UP000003028">
    <property type="component" value="Unassembled WGS sequence"/>
</dbReference>
<sequence length="189" mass="22079">MKKNALYSIIVAIIINVISSVIYALIEKINFIEAFLQIWEYLFELIANILNFEIKIWQLIVPIILLCVTLYIIALKSSKSNTKISKEYMEYISGKYKDIHYKWTLDSYNNVVSINRFNFRPVCGCGGELTFKRQFGNMHFSSDKLFCVNCEKLIDGDYNHEIHNDALLFFSNNLGKKIEKHNRTILDES</sequence>
<comment type="caution">
    <text evidence="2">The sequence shown here is derived from an EMBL/GenBank/DDBJ whole genome shotgun (WGS) entry which is preliminary data.</text>
</comment>
<keyword evidence="3" id="KW-1185">Reference proteome</keyword>
<feature type="transmembrane region" description="Helical" evidence="1">
    <location>
        <begin position="6"/>
        <end position="26"/>
    </location>
</feature>
<dbReference type="AlphaFoldDB" id="E7FTV2"/>
<feature type="transmembrane region" description="Helical" evidence="1">
    <location>
        <begin position="56"/>
        <end position="75"/>
    </location>
</feature>
<dbReference type="EMBL" id="ACLK02000001">
    <property type="protein sequence ID" value="EFY09441.1"/>
    <property type="molecule type" value="Genomic_DNA"/>
</dbReference>
<evidence type="ECO:0000256" key="1">
    <source>
        <dbReference type="SAM" id="Phobius"/>
    </source>
</evidence>
<keyword evidence="1" id="KW-1133">Transmembrane helix</keyword>
<keyword evidence="1" id="KW-0472">Membrane</keyword>
<name>E7FTV2_ERYRH</name>
<reference evidence="2" key="1">
    <citation type="submission" date="2011-01" db="EMBL/GenBank/DDBJ databases">
        <authorList>
            <person name="Muzny D."/>
            <person name="Qin X."/>
            <person name="Buhay C."/>
            <person name="Dugan-Rocha S."/>
            <person name="Ding Y."/>
            <person name="Chen G."/>
            <person name="Hawes A."/>
            <person name="Holder M."/>
            <person name="Jhangiani S."/>
            <person name="Johnson A."/>
            <person name="Khan Z."/>
            <person name="Li Z."/>
            <person name="Liu W."/>
            <person name="Liu X."/>
            <person name="Perez L."/>
            <person name="Shen H."/>
            <person name="Wang Q."/>
            <person name="Watt J."/>
            <person name="Xi L."/>
            <person name="Xin Y."/>
            <person name="Zhou J."/>
            <person name="Deng J."/>
            <person name="Jiang H."/>
            <person name="Liu Y."/>
            <person name="Qu J."/>
            <person name="Song X.-Z."/>
            <person name="Zhang L."/>
            <person name="Villasana D."/>
            <person name="Johnson A."/>
            <person name="Liu J."/>
            <person name="Liyanage D."/>
            <person name="Lorensuhewa L."/>
            <person name="Robinson T."/>
            <person name="Song A."/>
            <person name="Song B.-B."/>
            <person name="Dinh H."/>
            <person name="Thornton R."/>
            <person name="Coyle M."/>
            <person name="Francisco L."/>
            <person name="Jackson L."/>
            <person name="Javaid M."/>
            <person name="Korchina V."/>
            <person name="Kovar C."/>
            <person name="Mata R."/>
            <person name="Mathew T."/>
            <person name="Ngo R."/>
            <person name="Nguyen L."/>
            <person name="Nguyen N."/>
            <person name="Okwuonu G."/>
            <person name="Ongeri F."/>
            <person name="Pham C."/>
            <person name="Simmons D."/>
            <person name="Wilczek-Boney K."/>
            <person name="Hale W."/>
            <person name="Jakkamsetti A."/>
            <person name="Pham P."/>
            <person name="Ruth R."/>
            <person name="San Lucas F."/>
            <person name="Warren J."/>
            <person name="Zhang J."/>
            <person name="Zhao Z."/>
            <person name="Zhou C."/>
            <person name="Zhu D."/>
            <person name="Lee S."/>
            <person name="Bess C."/>
            <person name="Blankenburg K."/>
            <person name="Forbes L."/>
            <person name="Fu Q."/>
            <person name="Gubbala S."/>
            <person name="Hirani K."/>
            <person name="Jayaseelan J.C."/>
            <person name="Lara F."/>
            <person name="Munidasa M."/>
            <person name="Palculict T."/>
            <person name="Patil S."/>
            <person name="Pu L.-L."/>
            <person name="Saada N."/>
            <person name="Tang L."/>
            <person name="Weissenberger G."/>
            <person name="Zhu Y."/>
            <person name="Hemphill L."/>
            <person name="Shang Y."/>
            <person name="Youmans B."/>
            <person name="Ayvaz T."/>
            <person name="Ross M."/>
            <person name="Santibanez J."/>
            <person name="Aqrawi P."/>
            <person name="Gross S."/>
            <person name="Joshi V."/>
            <person name="Fowler G."/>
            <person name="Nazareth L."/>
            <person name="Reid J."/>
            <person name="Worley K."/>
            <person name="Petrosino J."/>
            <person name="Highlander S."/>
            <person name="Gibbs R."/>
        </authorList>
    </citation>
    <scope>NUCLEOTIDE SEQUENCE [LARGE SCALE GENOMIC DNA]</scope>
    <source>
        <strain evidence="2">ATCC 19414</strain>
    </source>
</reference>
<dbReference type="GeneID" id="41396244"/>
<evidence type="ECO:0000313" key="2">
    <source>
        <dbReference type="EMBL" id="EFY09441.1"/>
    </source>
</evidence>
<accession>E7FTV2</accession>
<protein>
    <submittedName>
        <fullName evidence="2">Uncharacterized protein</fullName>
    </submittedName>
</protein>
<dbReference type="RefSeq" id="WP_003773349.1">
    <property type="nucleotide sequence ID" value="NZ_ACLK02000001.1"/>
</dbReference>
<gene>
    <name evidence="2" type="ORF">HMPREF0357_10236</name>
</gene>
<organism evidence="2 3">
    <name type="scientific">Erysipelothrix rhusiopathiae ATCC 19414</name>
    <dbReference type="NCBI Taxonomy" id="525280"/>
    <lineage>
        <taxon>Bacteria</taxon>
        <taxon>Bacillati</taxon>
        <taxon>Bacillota</taxon>
        <taxon>Erysipelotrichia</taxon>
        <taxon>Erysipelotrichales</taxon>
        <taxon>Erysipelotrichaceae</taxon>
        <taxon>Erysipelothrix</taxon>
    </lineage>
</organism>
<proteinExistence type="predicted"/>
<dbReference type="OrthoDB" id="9979422at2"/>